<reference evidence="4 5" key="1">
    <citation type="submission" date="2024-01" db="EMBL/GenBank/DDBJ databases">
        <title>The genomes of 5 underutilized Papilionoideae crops provide insights into root nodulation and disease resistanc.</title>
        <authorList>
            <person name="Jiang F."/>
        </authorList>
    </citation>
    <scope>NUCLEOTIDE SEQUENCE [LARGE SCALE GENOMIC DNA]</scope>
    <source>
        <strain evidence="4">JINMINGXINNONG_FW02</strain>
        <tissue evidence="4">Leaves</tissue>
    </source>
</reference>
<dbReference type="PROSITE" id="PS50176">
    <property type="entry name" value="ARM_REPEAT"/>
    <property type="match status" value="1"/>
</dbReference>
<dbReference type="InterPro" id="IPR016024">
    <property type="entry name" value="ARM-type_fold"/>
</dbReference>
<keyword evidence="5" id="KW-1185">Reference proteome</keyword>
<keyword evidence="1" id="KW-0677">Repeat</keyword>
<dbReference type="InterPro" id="IPR000225">
    <property type="entry name" value="Armadillo"/>
</dbReference>
<dbReference type="InterPro" id="IPR011989">
    <property type="entry name" value="ARM-like"/>
</dbReference>
<feature type="repeat" description="ARM" evidence="2">
    <location>
        <begin position="252"/>
        <end position="293"/>
    </location>
</feature>
<dbReference type="InterPro" id="IPR054296">
    <property type="entry name" value="DUF7032"/>
</dbReference>
<comment type="caution">
    <text evidence="4">The sequence shown here is derived from an EMBL/GenBank/DDBJ whole genome shotgun (WGS) entry which is preliminary data.</text>
</comment>
<evidence type="ECO:0000256" key="2">
    <source>
        <dbReference type="PROSITE-ProRule" id="PRU00259"/>
    </source>
</evidence>
<dbReference type="SUPFAM" id="SSF48371">
    <property type="entry name" value="ARM repeat"/>
    <property type="match status" value="1"/>
</dbReference>
<dbReference type="EMBL" id="JAYMYR010000007">
    <property type="protein sequence ID" value="KAK7353795.1"/>
    <property type="molecule type" value="Genomic_DNA"/>
</dbReference>
<evidence type="ECO:0000313" key="4">
    <source>
        <dbReference type="EMBL" id="KAK7353795.1"/>
    </source>
</evidence>
<dbReference type="Pfam" id="PF23005">
    <property type="entry name" value="DUF7032"/>
    <property type="match status" value="1"/>
</dbReference>
<evidence type="ECO:0000256" key="1">
    <source>
        <dbReference type="ARBA" id="ARBA00022737"/>
    </source>
</evidence>
<organism evidence="4 5">
    <name type="scientific">Phaseolus coccineus</name>
    <name type="common">Scarlet runner bean</name>
    <name type="synonym">Phaseolus multiflorus</name>
    <dbReference type="NCBI Taxonomy" id="3886"/>
    <lineage>
        <taxon>Eukaryota</taxon>
        <taxon>Viridiplantae</taxon>
        <taxon>Streptophyta</taxon>
        <taxon>Embryophyta</taxon>
        <taxon>Tracheophyta</taxon>
        <taxon>Spermatophyta</taxon>
        <taxon>Magnoliopsida</taxon>
        <taxon>eudicotyledons</taxon>
        <taxon>Gunneridae</taxon>
        <taxon>Pentapetalae</taxon>
        <taxon>rosids</taxon>
        <taxon>fabids</taxon>
        <taxon>Fabales</taxon>
        <taxon>Fabaceae</taxon>
        <taxon>Papilionoideae</taxon>
        <taxon>50 kb inversion clade</taxon>
        <taxon>NPAAA clade</taxon>
        <taxon>indigoferoid/millettioid clade</taxon>
        <taxon>Phaseoleae</taxon>
        <taxon>Phaseolus</taxon>
    </lineage>
</organism>
<dbReference type="PANTHER" id="PTHR46043">
    <property type="entry name" value="ARM REPEAT SUPERFAMILY PROTEIN"/>
    <property type="match status" value="1"/>
</dbReference>
<proteinExistence type="predicted"/>
<sequence>MGCELDPGVDRPRKELELEYLNACALSRIRKKVLYFSRNFPCEKMESNSSTKPFFPQRCEAKGKTAKMKDSAETDPIADSLNLLSTLLDSELPSVTNFKGKWSLAGVKLTHLQTHLTDFSAEFPNASTTNPLSLHLLHSISHTLHEAVLLARTCQPQHLPNGKLKTQSDLDSLLATLDRHVTDCDILFRSGLLLESAAVSTSSKREAIRSASRNLITRLQIGSPESKTSAMDALLGLLHEDDKNVTIAVAQGVVPVLVRLLDSPSDMKEKTVAAIAKVSTVESAKTVLLAEGLLLLNHLLRVLDSGSGFAIEKSCIALQALSLTKDNARAIGSRGGISSLLEICQAGTPGAQASAAAVLRNLAAFAEIRDNFAEENAVVVLVALASSGTASARENAIGCLSNLISEADSDGFSNLRVMVVKEGGVECLKNYWDSGTPIPSLEVAVTMLRHLAESAAIGEVLIGEGFGQRLVGVLNCEVLAVRIAAARAVDAIGLNSGRARKEMGELGGVSGLIKMLDGKGAEEKEVSAMALSVLLMHPANRKVFRKDERGVVSAVHLLNPSLQGLDKKYPVSLLASLVHSKSCRKQMVAAGACVYTQKLVEMDVPGSKKLLESLGRGKIWGVFSRP</sequence>
<evidence type="ECO:0000313" key="5">
    <source>
        <dbReference type="Proteomes" id="UP001374584"/>
    </source>
</evidence>
<dbReference type="PANTHER" id="PTHR46043:SF13">
    <property type="entry name" value="ARM REPEAT SUPERFAMILY PROTEIN"/>
    <property type="match status" value="1"/>
</dbReference>
<dbReference type="Gene3D" id="1.25.10.10">
    <property type="entry name" value="Leucine-rich Repeat Variant"/>
    <property type="match status" value="3"/>
</dbReference>
<dbReference type="AlphaFoldDB" id="A0AAN9QX53"/>
<protein>
    <recommendedName>
        <fullName evidence="3">DUF7032 domain-containing protein</fullName>
    </recommendedName>
</protein>
<name>A0AAN9QX53_PHACN</name>
<feature type="domain" description="DUF7032" evidence="3">
    <location>
        <begin position="80"/>
        <end position="191"/>
    </location>
</feature>
<dbReference type="SMART" id="SM00185">
    <property type="entry name" value="ARM"/>
    <property type="match status" value="4"/>
</dbReference>
<accession>A0AAN9QX53</accession>
<evidence type="ECO:0000259" key="3">
    <source>
        <dbReference type="Pfam" id="PF23005"/>
    </source>
</evidence>
<gene>
    <name evidence="4" type="ORF">VNO80_19247</name>
</gene>
<dbReference type="Proteomes" id="UP001374584">
    <property type="component" value="Unassembled WGS sequence"/>
</dbReference>